<dbReference type="Gene3D" id="3.40.50.800">
    <property type="entry name" value="Anticodon-binding domain"/>
    <property type="match status" value="1"/>
</dbReference>
<dbReference type="eggNOG" id="KOG2324">
    <property type="taxonomic scope" value="Eukaryota"/>
</dbReference>
<dbReference type="EC" id="6.1.1.15" evidence="6"/>
<dbReference type="Gene3D" id="3.30.930.10">
    <property type="entry name" value="Bira Bifunctional Protein, Domain 2"/>
    <property type="match status" value="1"/>
</dbReference>
<name>Q4UDA8_THEAN</name>
<organism evidence="6 7">
    <name type="scientific">Theileria annulata</name>
    <dbReference type="NCBI Taxonomy" id="5874"/>
    <lineage>
        <taxon>Eukaryota</taxon>
        <taxon>Sar</taxon>
        <taxon>Alveolata</taxon>
        <taxon>Apicomplexa</taxon>
        <taxon>Aconoidasida</taxon>
        <taxon>Piroplasmida</taxon>
        <taxon>Theileriidae</taxon>
        <taxon>Theileria</taxon>
    </lineage>
</organism>
<accession>Q4UDA8</accession>
<reference evidence="6 7" key="1">
    <citation type="journal article" date="2005" name="Science">
        <title>Genome of the host-cell transforming parasite Theileria annulata compared with T. parva.</title>
        <authorList>
            <person name="Pain A."/>
            <person name="Renauld H."/>
            <person name="Berriman M."/>
            <person name="Murphy L."/>
            <person name="Yeats C.A."/>
            <person name="Weir W."/>
            <person name="Kerhornou A."/>
            <person name="Aslett M."/>
            <person name="Bishop R."/>
            <person name="Bouchier C."/>
            <person name="Cochet M."/>
            <person name="Coulson R.M.R."/>
            <person name="Cronin A."/>
            <person name="de Villiers E.P."/>
            <person name="Fraser A."/>
            <person name="Fosker N."/>
            <person name="Gardner M."/>
            <person name="Goble A."/>
            <person name="Griffiths-Jones S."/>
            <person name="Harris D.E."/>
            <person name="Katzer F."/>
            <person name="Larke N."/>
            <person name="Lord A."/>
            <person name="Maser P."/>
            <person name="McKellar S."/>
            <person name="Mooney P."/>
            <person name="Morton F."/>
            <person name="Nene V."/>
            <person name="O'Neil S."/>
            <person name="Price C."/>
            <person name="Quail M.A."/>
            <person name="Rabbinowitsch E."/>
            <person name="Rawlings N.D."/>
            <person name="Rutter S."/>
            <person name="Saunders D."/>
            <person name="Seeger K."/>
            <person name="Shah T."/>
            <person name="Squares R."/>
            <person name="Squares S."/>
            <person name="Tivey A."/>
            <person name="Walker A.R."/>
            <person name="Woodward J."/>
            <person name="Dobbelaere D.A.E."/>
            <person name="Langsley G."/>
            <person name="Rajandream M.A."/>
            <person name="McKeever D."/>
            <person name="Shiels B."/>
            <person name="Tait A."/>
            <person name="Barrell B.G."/>
            <person name="Hall N."/>
        </authorList>
    </citation>
    <scope>NUCLEOTIDE SEQUENCE [LARGE SCALE GENOMIC DNA]</scope>
    <source>
        <strain evidence="7">Ankara</strain>
    </source>
</reference>
<dbReference type="GO" id="GO:0005524">
    <property type="term" value="F:ATP binding"/>
    <property type="evidence" value="ECO:0007669"/>
    <property type="project" value="UniProtKB-KW"/>
</dbReference>
<dbReference type="SUPFAM" id="SSF52954">
    <property type="entry name" value="Class II aaRS ABD-related"/>
    <property type="match status" value="1"/>
</dbReference>
<dbReference type="InterPro" id="IPR006195">
    <property type="entry name" value="aa-tRNA-synth_II"/>
</dbReference>
<dbReference type="Proteomes" id="UP000001950">
    <property type="component" value="Chromosome 2"/>
</dbReference>
<dbReference type="InterPro" id="IPR045864">
    <property type="entry name" value="aa-tRNA-synth_II/BPL/LPL"/>
</dbReference>
<dbReference type="VEuPathDB" id="PiroplasmaDB:TA12695"/>
<dbReference type="SUPFAM" id="SSF55681">
    <property type="entry name" value="Class II aaRS and biotin synthetases"/>
    <property type="match status" value="1"/>
</dbReference>
<keyword evidence="7" id="KW-1185">Reference proteome</keyword>
<dbReference type="EMBL" id="CR940348">
    <property type="protein sequence ID" value="CAI74931.1"/>
    <property type="molecule type" value="Genomic_DNA"/>
</dbReference>
<dbReference type="PROSITE" id="PS50862">
    <property type="entry name" value="AA_TRNA_LIGASE_II"/>
    <property type="match status" value="1"/>
</dbReference>
<dbReference type="InParanoid" id="Q4UDA8"/>
<dbReference type="PANTHER" id="PTHR42753:SF2">
    <property type="entry name" value="PROLINE--TRNA LIGASE"/>
    <property type="match status" value="1"/>
</dbReference>
<evidence type="ECO:0000313" key="6">
    <source>
        <dbReference type="EMBL" id="CAI74931.1"/>
    </source>
</evidence>
<keyword evidence="2" id="KW-0547">Nucleotide-binding</keyword>
<gene>
    <name evidence="6" type="ORF">TA12695</name>
</gene>
<proteinExistence type="predicted"/>
<dbReference type="PANTHER" id="PTHR42753">
    <property type="entry name" value="MITOCHONDRIAL RIBOSOME PROTEIN L39/PROLYL-TRNA LIGASE FAMILY MEMBER"/>
    <property type="match status" value="1"/>
</dbReference>
<evidence type="ECO:0000256" key="2">
    <source>
        <dbReference type="ARBA" id="ARBA00022741"/>
    </source>
</evidence>
<dbReference type="RefSeq" id="XP_952663.1">
    <property type="nucleotide sequence ID" value="XM_947570.1"/>
</dbReference>
<dbReference type="InterPro" id="IPR036621">
    <property type="entry name" value="Anticodon-bd_dom_sf"/>
</dbReference>
<evidence type="ECO:0000313" key="7">
    <source>
        <dbReference type="Proteomes" id="UP000001950"/>
    </source>
</evidence>
<dbReference type="STRING" id="5874.Q4UDA8"/>
<dbReference type="OrthoDB" id="10267474at2759"/>
<protein>
    <submittedName>
        <fullName evidence="6">Prolyl-t-RNA synthase, putative</fullName>
        <ecNumber evidence="6">6.1.1.15</ecNumber>
    </submittedName>
</protein>
<dbReference type="FunCoup" id="Q4UDA8">
    <property type="interactions" value="97"/>
</dbReference>
<dbReference type="GeneID" id="3862280"/>
<dbReference type="InterPro" id="IPR050062">
    <property type="entry name" value="Pro-tRNA_synthetase"/>
</dbReference>
<dbReference type="Pfam" id="PF03129">
    <property type="entry name" value="HGTP_anticodon"/>
    <property type="match status" value="1"/>
</dbReference>
<evidence type="ECO:0000259" key="5">
    <source>
        <dbReference type="PROSITE" id="PS50862"/>
    </source>
</evidence>
<dbReference type="GO" id="GO:0006433">
    <property type="term" value="P:prolyl-tRNA aminoacylation"/>
    <property type="evidence" value="ECO:0007669"/>
    <property type="project" value="TreeGrafter"/>
</dbReference>
<dbReference type="AlphaFoldDB" id="Q4UDA8"/>
<sequence length="460" mass="53196">MYFILLLFYYSYIIDIHGYKYTNLYTHFNYYIKGNNNFPLKSHVNSELLGILNRRSNTFNTNLILTDKLPISSKLSSGIYTTLPLGHRIINRISNIFNVELYKLGAVQLSFPLLNPDNVVSNTGNTVGDSELFKVSRNGSLEYRLSGTCEDLCNVVLKNELTPLSKLQLPVLLYQINTKFRDELRVNEGKVRLREFLMLDLYSLHSSEQCSDSTYSLVLECFVNILRLLGLQFTTLNCNRNNIFSHELRVQHSNNQDQNSNTELEVGHLFKFGTRYSDTYGLEYEVSGRRREKLYMNSYGIGINRLLNVLINNYSDEFGIKLPQLVAPYDITIIDSTTKDGWQISRGLMKKGLTVLYDDRNDTIKNKLLDSKRIGIPHILILGNSLNGKNRLNKKLWESINENCKISNYYNLHRGVENIMYKNDNINLNNYSNVLMEYHPRTANSSYIINLSNFLKLLNI</sequence>
<dbReference type="InterPro" id="IPR002314">
    <property type="entry name" value="aa-tRNA-synt_IIb"/>
</dbReference>
<keyword evidence="4" id="KW-0030">Aminoacyl-tRNA synthetase</keyword>
<dbReference type="GO" id="GO:0004827">
    <property type="term" value="F:proline-tRNA ligase activity"/>
    <property type="evidence" value="ECO:0007669"/>
    <property type="project" value="UniProtKB-EC"/>
</dbReference>
<feature type="domain" description="Aminoacyl-transfer RNA synthetases class-II family profile" evidence="5">
    <location>
        <begin position="86"/>
        <end position="323"/>
    </location>
</feature>
<keyword evidence="3" id="KW-0067">ATP-binding</keyword>
<dbReference type="InterPro" id="IPR004154">
    <property type="entry name" value="Anticodon-bd"/>
</dbReference>
<keyword evidence="1 6" id="KW-0436">Ligase</keyword>
<dbReference type="Pfam" id="PF00587">
    <property type="entry name" value="tRNA-synt_2b"/>
    <property type="match status" value="1"/>
</dbReference>
<evidence type="ECO:0000256" key="3">
    <source>
        <dbReference type="ARBA" id="ARBA00022840"/>
    </source>
</evidence>
<dbReference type="GO" id="GO:0005739">
    <property type="term" value="C:mitochondrion"/>
    <property type="evidence" value="ECO:0007669"/>
    <property type="project" value="TreeGrafter"/>
</dbReference>
<evidence type="ECO:0000256" key="1">
    <source>
        <dbReference type="ARBA" id="ARBA00022598"/>
    </source>
</evidence>
<dbReference type="OMA" id="EICGHQE"/>
<evidence type="ECO:0000256" key="4">
    <source>
        <dbReference type="ARBA" id="ARBA00023146"/>
    </source>
</evidence>
<dbReference type="KEGG" id="tan:TA12695"/>